<sequence length="416" mass="45089">MGEATTVNSSTPPLARPRPLRLSLDIPLFLALVFLLGFGLLMVYSASWMPSAAHTQGRSVSYFFTNQIKWAIVGSVIATFLMYFDYRRFYPFVLWMMGATIVLLLAVLIFGQTLNYSRRTLLGGSIQPAELAKLVTILYLAVWLQSKREVLNKITFGLLPLIFILGLVAGLILLEPDISTALTILAIGGLLFFLAGVDLRQILLIILVVGVVAVFVTTFSSTGQTRIRDFIAGLQDPLAASYHIQRAQEAVVRGGILGVGIGEGTTKLTSLPLPHHDSIFAVIVEETGLVGASLLIAAYLVVLWRGLLIARRAPDMAGALIAAGISLWITLEALMNILAMLNLLPATGNVLPFVSIGGSSLVTTLAGVGLLMSVARVSAREQETTERRIYGAVVSLRRGDRRRRVSRPRHPSGIEQ</sequence>
<evidence type="ECO:0000256" key="14">
    <source>
        <dbReference type="ARBA" id="ARBA00044770"/>
    </source>
</evidence>
<keyword evidence="19" id="KW-1185">Reference proteome</keyword>
<evidence type="ECO:0000256" key="12">
    <source>
        <dbReference type="ARBA" id="ARBA00041185"/>
    </source>
</evidence>
<feature type="transmembrane region" description="Helical" evidence="17">
    <location>
        <begin position="202"/>
        <end position="220"/>
    </location>
</feature>
<evidence type="ECO:0000256" key="7">
    <source>
        <dbReference type="ARBA" id="ARBA00022989"/>
    </source>
</evidence>
<evidence type="ECO:0000256" key="6">
    <source>
        <dbReference type="ARBA" id="ARBA00022984"/>
    </source>
</evidence>
<dbReference type="GO" id="GO:0008360">
    <property type="term" value="P:regulation of cell shape"/>
    <property type="evidence" value="ECO:0007669"/>
    <property type="project" value="UniProtKB-KW"/>
</dbReference>
<gene>
    <name evidence="18" type="ORF">SE15_04260</name>
</gene>
<evidence type="ECO:0000256" key="8">
    <source>
        <dbReference type="ARBA" id="ARBA00023136"/>
    </source>
</evidence>
<feature type="transmembrane region" description="Helical" evidence="17">
    <location>
        <begin position="316"/>
        <end position="338"/>
    </location>
</feature>
<dbReference type="AlphaFoldDB" id="A0A0P6XLK7"/>
<evidence type="ECO:0000313" key="18">
    <source>
        <dbReference type="EMBL" id="KPL84342.1"/>
    </source>
</evidence>
<keyword evidence="3" id="KW-0808">Transferase</keyword>
<feature type="transmembrane region" description="Helical" evidence="17">
    <location>
        <begin position="156"/>
        <end position="174"/>
    </location>
</feature>
<dbReference type="GO" id="GO:0009252">
    <property type="term" value="P:peptidoglycan biosynthetic process"/>
    <property type="evidence" value="ECO:0007669"/>
    <property type="project" value="UniProtKB-KW"/>
</dbReference>
<comment type="subcellular location">
    <subcellularLocation>
        <location evidence="1">Membrane</location>
        <topology evidence="1">Multi-pass membrane protein</topology>
    </subcellularLocation>
</comment>
<evidence type="ECO:0000256" key="10">
    <source>
        <dbReference type="ARBA" id="ARBA00033270"/>
    </source>
</evidence>
<dbReference type="STRING" id="869279.SE15_04260"/>
<feature type="transmembrane region" description="Helical" evidence="17">
    <location>
        <begin position="26"/>
        <end position="48"/>
    </location>
</feature>
<keyword evidence="7 17" id="KW-1133">Transmembrane helix</keyword>
<comment type="catalytic activity">
    <reaction evidence="15">
        <text>[GlcNAc-(1-&gt;4)-Mur2Ac(oyl-L-Ala-gamma-D-Glu-L-Lys-D-Ala-D-Ala)](n)-di-trans,octa-cis-undecaprenyl diphosphate + beta-D-GlcNAc-(1-&gt;4)-Mur2Ac(oyl-L-Ala-gamma-D-Glu-L-Lys-D-Ala-D-Ala)-di-trans,octa-cis-undecaprenyl diphosphate = [GlcNAc-(1-&gt;4)-Mur2Ac(oyl-L-Ala-gamma-D-Glu-L-Lys-D-Ala-D-Ala)](n+1)-di-trans,octa-cis-undecaprenyl diphosphate + di-trans,octa-cis-undecaprenyl diphosphate + H(+)</text>
        <dbReference type="Rhea" id="RHEA:23708"/>
        <dbReference type="Rhea" id="RHEA-COMP:9602"/>
        <dbReference type="Rhea" id="RHEA-COMP:9603"/>
        <dbReference type="ChEBI" id="CHEBI:15378"/>
        <dbReference type="ChEBI" id="CHEBI:58405"/>
        <dbReference type="ChEBI" id="CHEBI:60033"/>
        <dbReference type="ChEBI" id="CHEBI:78435"/>
        <dbReference type="EC" id="2.4.99.28"/>
    </reaction>
</comment>
<feature type="transmembrane region" description="Helical" evidence="17">
    <location>
        <begin position="350"/>
        <end position="372"/>
    </location>
</feature>
<feature type="transmembrane region" description="Helical" evidence="17">
    <location>
        <begin position="68"/>
        <end position="86"/>
    </location>
</feature>
<keyword evidence="2" id="KW-0328">Glycosyltransferase</keyword>
<dbReference type="GO" id="GO:0051301">
    <property type="term" value="P:cell division"/>
    <property type="evidence" value="ECO:0007669"/>
    <property type="project" value="InterPro"/>
</dbReference>
<dbReference type="GO" id="GO:0005886">
    <property type="term" value="C:plasma membrane"/>
    <property type="evidence" value="ECO:0007669"/>
    <property type="project" value="TreeGrafter"/>
</dbReference>
<dbReference type="EC" id="2.4.99.28" evidence="14"/>
<accession>A0A0P6XLK7</accession>
<reference evidence="18 19" key="1">
    <citation type="submission" date="2015-07" db="EMBL/GenBank/DDBJ databases">
        <title>Whole genome sequence of Thermanaerothrix daxensis DSM 23592.</title>
        <authorList>
            <person name="Hemp J."/>
            <person name="Ward L.M."/>
            <person name="Pace L.A."/>
            <person name="Fischer W.W."/>
        </authorList>
    </citation>
    <scope>NUCLEOTIDE SEQUENCE [LARGE SCALE GENOMIC DNA]</scope>
    <source>
        <strain evidence="18 19">GNS-1</strain>
    </source>
</reference>
<organism evidence="18 19">
    <name type="scientific">Thermanaerothrix daxensis</name>
    <dbReference type="NCBI Taxonomy" id="869279"/>
    <lineage>
        <taxon>Bacteria</taxon>
        <taxon>Bacillati</taxon>
        <taxon>Chloroflexota</taxon>
        <taxon>Anaerolineae</taxon>
        <taxon>Anaerolineales</taxon>
        <taxon>Anaerolineaceae</taxon>
        <taxon>Thermanaerothrix</taxon>
    </lineage>
</organism>
<comment type="caution">
    <text evidence="18">The sequence shown here is derived from an EMBL/GenBank/DDBJ whole genome shotgun (WGS) entry which is preliminary data.</text>
</comment>
<dbReference type="Proteomes" id="UP000050544">
    <property type="component" value="Unassembled WGS sequence"/>
</dbReference>
<dbReference type="RefSeq" id="WP_054520842.1">
    <property type="nucleotide sequence ID" value="NZ_LGKO01000002.1"/>
</dbReference>
<dbReference type="Pfam" id="PF01098">
    <property type="entry name" value="FTSW_RODA_SPOVE"/>
    <property type="match status" value="1"/>
</dbReference>
<evidence type="ECO:0000256" key="1">
    <source>
        <dbReference type="ARBA" id="ARBA00004141"/>
    </source>
</evidence>
<evidence type="ECO:0000256" key="16">
    <source>
        <dbReference type="ARBA" id="ARBA00049966"/>
    </source>
</evidence>
<dbReference type="GO" id="GO:0032153">
    <property type="term" value="C:cell division site"/>
    <property type="evidence" value="ECO:0007669"/>
    <property type="project" value="TreeGrafter"/>
</dbReference>
<dbReference type="PANTHER" id="PTHR30474">
    <property type="entry name" value="CELL CYCLE PROTEIN"/>
    <property type="match status" value="1"/>
</dbReference>
<dbReference type="GO" id="GO:0008955">
    <property type="term" value="F:peptidoglycan glycosyltransferase activity"/>
    <property type="evidence" value="ECO:0007669"/>
    <property type="project" value="UniProtKB-EC"/>
</dbReference>
<dbReference type="OrthoDB" id="9768187at2"/>
<comment type="similarity">
    <text evidence="11">Belongs to the SEDS family. FtsW subfamily.</text>
</comment>
<evidence type="ECO:0000256" key="9">
    <source>
        <dbReference type="ARBA" id="ARBA00032370"/>
    </source>
</evidence>
<dbReference type="EMBL" id="LGKO01000002">
    <property type="protein sequence ID" value="KPL84342.1"/>
    <property type="molecule type" value="Genomic_DNA"/>
</dbReference>
<evidence type="ECO:0000256" key="4">
    <source>
        <dbReference type="ARBA" id="ARBA00022692"/>
    </source>
</evidence>
<evidence type="ECO:0000256" key="13">
    <source>
        <dbReference type="ARBA" id="ARBA00041418"/>
    </source>
</evidence>
<keyword evidence="5" id="KW-0133">Cell shape</keyword>
<feature type="transmembrane region" description="Helical" evidence="17">
    <location>
        <begin position="180"/>
        <end position="197"/>
    </location>
</feature>
<evidence type="ECO:0000256" key="11">
    <source>
        <dbReference type="ARBA" id="ARBA00038053"/>
    </source>
</evidence>
<keyword evidence="4 17" id="KW-0812">Transmembrane</keyword>
<name>A0A0P6XLK7_9CHLR</name>
<keyword evidence="6" id="KW-0573">Peptidoglycan synthesis</keyword>
<dbReference type="GO" id="GO:0015648">
    <property type="term" value="F:lipid-linked peptidoglycan transporter activity"/>
    <property type="evidence" value="ECO:0007669"/>
    <property type="project" value="TreeGrafter"/>
</dbReference>
<feature type="transmembrane region" description="Helical" evidence="17">
    <location>
        <begin position="279"/>
        <end position="304"/>
    </location>
</feature>
<dbReference type="PANTHER" id="PTHR30474:SF2">
    <property type="entry name" value="PEPTIDOGLYCAN GLYCOSYLTRANSFERASE FTSW-RELATED"/>
    <property type="match status" value="1"/>
</dbReference>
<evidence type="ECO:0000256" key="2">
    <source>
        <dbReference type="ARBA" id="ARBA00022676"/>
    </source>
</evidence>
<protein>
    <recommendedName>
        <fullName evidence="12">Probable peptidoglycan glycosyltransferase FtsW</fullName>
        <ecNumber evidence="14">2.4.99.28</ecNumber>
    </recommendedName>
    <alternativeName>
        <fullName evidence="13">Cell division protein FtsW</fullName>
    </alternativeName>
    <alternativeName>
        <fullName evidence="10">Cell wall polymerase</fullName>
    </alternativeName>
    <alternativeName>
        <fullName evidence="9">Peptidoglycan polymerase</fullName>
    </alternativeName>
</protein>
<proteinExistence type="inferred from homology"/>
<dbReference type="InterPro" id="IPR001182">
    <property type="entry name" value="FtsW/RodA"/>
</dbReference>
<feature type="transmembrane region" description="Helical" evidence="17">
    <location>
        <begin position="93"/>
        <end position="114"/>
    </location>
</feature>
<evidence type="ECO:0000313" key="19">
    <source>
        <dbReference type="Proteomes" id="UP000050544"/>
    </source>
</evidence>
<evidence type="ECO:0000256" key="3">
    <source>
        <dbReference type="ARBA" id="ARBA00022679"/>
    </source>
</evidence>
<evidence type="ECO:0000256" key="15">
    <source>
        <dbReference type="ARBA" id="ARBA00049902"/>
    </source>
</evidence>
<evidence type="ECO:0000256" key="5">
    <source>
        <dbReference type="ARBA" id="ARBA00022960"/>
    </source>
</evidence>
<keyword evidence="8 17" id="KW-0472">Membrane</keyword>
<comment type="function">
    <text evidence="16">Peptidoglycan polymerase that is essential for cell division.</text>
</comment>
<evidence type="ECO:0000256" key="17">
    <source>
        <dbReference type="SAM" id="Phobius"/>
    </source>
</evidence>